<protein>
    <recommendedName>
        <fullName evidence="3">Sigma-70 family RNA polymerase sigma factor</fullName>
    </recommendedName>
</protein>
<dbReference type="AlphaFoldDB" id="A0AAW6C0R6"/>
<dbReference type="InterPro" id="IPR013324">
    <property type="entry name" value="RNA_pol_sigma_r3/r4-like"/>
</dbReference>
<proteinExistence type="predicted"/>
<reference evidence="1" key="1">
    <citation type="submission" date="2023-01" db="EMBL/GenBank/DDBJ databases">
        <title>Human gut microbiome strain richness.</title>
        <authorList>
            <person name="Chen-Liaw A."/>
        </authorList>
    </citation>
    <scope>NUCLEOTIDE SEQUENCE</scope>
    <source>
        <strain evidence="1">2225st1_A6_2225SCRN_200828</strain>
    </source>
</reference>
<gene>
    <name evidence="1" type="ORF">PND83_12960</name>
</gene>
<evidence type="ECO:0008006" key="3">
    <source>
        <dbReference type="Google" id="ProtNLM"/>
    </source>
</evidence>
<dbReference type="InterPro" id="IPR036388">
    <property type="entry name" value="WH-like_DNA-bd_sf"/>
</dbReference>
<dbReference type="Proteomes" id="UP001211006">
    <property type="component" value="Unassembled WGS sequence"/>
</dbReference>
<dbReference type="RefSeq" id="WP_227123786.1">
    <property type="nucleotide sequence ID" value="NZ_CP015406.2"/>
</dbReference>
<evidence type="ECO:0000313" key="1">
    <source>
        <dbReference type="EMBL" id="MDB7906893.1"/>
    </source>
</evidence>
<organism evidence="1 2">
    <name type="scientific">Flavonifractor plautii</name>
    <name type="common">Fusobacterium plautii</name>
    <dbReference type="NCBI Taxonomy" id="292800"/>
    <lineage>
        <taxon>Bacteria</taxon>
        <taxon>Bacillati</taxon>
        <taxon>Bacillota</taxon>
        <taxon>Clostridia</taxon>
        <taxon>Eubacteriales</taxon>
        <taxon>Oscillospiraceae</taxon>
        <taxon>Flavonifractor</taxon>
    </lineage>
</organism>
<dbReference type="Gene3D" id="1.10.10.10">
    <property type="entry name" value="Winged helix-like DNA-binding domain superfamily/Winged helix DNA-binding domain"/>
    <property type="match status" value="1"/>
</dbReference>
<dbReference type="SUPFAM" id="SSF88659">
    <property type="entry name" value="Sigma3 and sigma4 domains of RNA polymerase sigma factors"/>
    <property type="match status" value="1"/>
</dbReference>
<sequence>MDQKIHSIEKLLFVPHQRHTAFNGQLSIGVGQRFCAREFAPSGDKPPPSGAAGLVGLLNAHIQEAADFVSQYKVSRFHLRLPGQRIRGPPPPICFLKNKSEVRKLYNYRKSDYAINKNSPNIVYRFHNEIIEITLEDYLEENPDKTEHDFAELKAQSDQIYYEQDRAESAQTRKDDSLTGLEESKVCATRPLDEEWEEKLTEFRNRLCARKAFEQLFEADVLTEIQKRRFCLYIFRGLSTRQIGRLEGTSHQAVAKSLNLAIEKLKKFFAEQG</sequence>
<accession>A0AAW6C0R6</accession>
<evidence type="ECO:0000313" key="2">
    <source>
        <dbReference type="Proteomes" id="UP001211006"/>
    </source>
</evidence>
<comment type="caution">
    <text evidence="1">The sequence shown here is derived from an EMBL/GenBank/DDBJ whole genome shotgun (WGS) entry which is preliminary data.</text>
</comment>
<dbReference type="EMBL" id="JAQLWO010000014">
    <property type="protein sequence ID" value="MDB7906893.1"/>
    <property type="molecule type" value="Genomic_DNA"/>
</dbReference>
<name>A0AAW6C0R6_FLAPL</name>